<comment type="caution">
    <text evidence="1">The sequence shown here is derived from an EMBL/GenBank/DDBJ whole genome shotgun (WGS) entry which is preliminary data.</text>
</comment>
<organism evidence="1 2">
    <name type="scientific">Smallanthus sonchifolius</name>
    <dbReference type="NCBI Taxonomy" id="185202"/>
    <lineage>
        <taxon>Eukaryota</taxon>
        <taxon>Viridiplantae</taxon>
        <taxon>Streptophyta</taxon>
        <taxon>Embryophyta</taxon>
        <taxon>Tracheophyta</taxon>
        <taxon>Spermatophyta</taxon>
        <taxon>Magnoliopsida</taxon>
        <taxon>eudicotyledons</taxon>
        <taxon>Gunneridae</taxon>
        <taxon>Pentapetalae</taxon>
        <taxon>asterids</taxon>
        <taxon>campanulids</taxon>
        <taxon>Asterales</taxon>
        <taxon>Asteraceae</taxon>
        <taxon>Asteroideae</taxon>
        <taxon>Heliantheae alliance</taxon>
        <taxon>Millerieae</taxon>
        <taxon>Smallanthus</taxon>
    </lineage>
</organism>
<gene>
    <name evidence="1" type="ORF">L1987_57079</name>
</gene>
<name>A0ACB9DBQ0_9ASTR</name>
<evidence type="ECO:0000313" key="1">
    <source>
        <dbReference type="EMBL" id="KAI3744007.1"/>
    </source>
</evidence>
<reference evidence="2" key="1">
    <citation type="journal article" date="2022" name="Mol. Ecol. Resour.">
        <title>The genomes of chicory, endive, great burdock and yacon provide insights into Asteraceae palaeo-polyploidization history and plant inulin production.</title>
        <authorList>
            <person name="Fan W."/>
            <person name="Wang S."/>
            <person name="Wang H."/>
            <person name="Wang A."/>
            <person name="Jiang F."/>
            <person name="Liu H."/>
            <person name="Zhao H."/>
            <person name="Xu D."/>
            <person name="Zhang Y."/>
        </authorList>
    </citation>
    <scope>NUCLEOTIDE SEQUENCE [LARGE SCALE GENOMIC DNA]</scope>
    <source>
        <strain evidence="2">cv. Yunnan</strain>
    </source>
</reference>
<accession>A0ACB9DBQ0</accession>
<dbReference type="EMBL" id="CM042036">
    <property type="protein sequence ID" value="KAI3744007.1"/>
    <property type="molecule type" value="Genomic_DNA"/>
</dbReference>
<protein>
    <submittedName>
        <fullName evidence="1">Uncharacterized protein</fullName>
    </submittedName>
</protein>
<keyword evidence="2" id="KW-1185">Reference proteome</keyword>
<dbReference type="Proteomes" id="UP001056120">
    <property type="component" value="Linkage Group LG19"/>
</dbReference>
<reference evidence="1 2" key="2">
    <citation type="journal article" date="2022" name="Mol. Ecol. Resour.">
        <title>The genomes of chicory, endive, great burdock and yacon provide insights into Asteraceae paleo-polyploidization history and plant inulin production.</title>
        <authorList>
            <person name="Fan W."/>
            <person name="Wang S."/>
            <person name="Wang H."/>
            <person name="Wang A."/>
            <person name="Jiang F."/>
            <person name="Liu H."/>
            <person name="Zhao H."/>
            <person name="Xu D."/>
            <person name="Zhang Y."/>
        </authorList>
    </citation>
    <scope>NUCLEOTIDE SEQUENCE [LARGE SCALE GENOMIC DNA]</scope>
    <source>
        <strain evidence="2">cv. Yunnan</strain>
        <tissue evidence="1">Leaves</tissue>
    </source>
</reference>
<evidence type="ECO:0000313" key="2">
    <source>
        <dbReference type="Proteomes" id="UP001056120"/>
    </source>
</evidence>
<sequence>MGLLLPFPTTTTIFRSPLTTHFPSSSSTVFLPLSHSRTCFRCSATTLATPQQRNEVELENKKYDLLKAIQDTQRGLVTTPNQRSEIEESLVDLESYAAGDEAIDLGILDGTWRLQYTSASDVLVLLDSSSKLPFFQVGQIFQKFECKGQDDGGYVRNVVRWSIPSLLEENEGATLLVSAKFSVVSRRNIYLEFEEIALQNIIISEELQALIAPALLPRSFFNLQILQAIRTFKAQIPVNNTSPGRRSVGGLYYLSYLDRNMLVGRAVGGGGVFVFSRAQNIL</sequence>
<proteinExistence type="predicted"/>